<dbReference type="AlphaFoldDB" id="A0A7S2Y5G0"/>
<evidence type="ECO:0000313" key="1">
    <source>
        <dbReference type="EMBL" id="CAD9940191.1"/>
    </source>
</evidence>
<reference evidence="1" key="1">
    <citation type="submission" date="2021-01" db="EMBL/GenBank/DDBJ databases">
        <authorList>
            <person name="Corre E."/>
            <person name="Pelletier E."/>
            <person name="Niang G."/>
            <person name="Scheremetjew M."/>
            <person name="Finn R."/>
            <person name="Kale V."/>
            <person name="Holt S."/>
            <person name="Cochrane G."/>
            <person name="Meng A."/>
            <person name="Brown T."/>
            <person name="Cohen L."/>
        </authorList>
    </citation>
    <scope>NUCLEOTIDE SEQUENCE</scope>
    <source>
        <strain evidence="1">CCMP125</strain>
    </source>
</reference>
<sequence length="104" mass="12067">MMRRSTNFVAPRSNSIDTETPVIGREIDEVLCRNGKMVGRIKCKLEAWWINSVTLEIMNNMAHHKHRNPFHRASMILGPISPLRMSKPAHNLENEIIFEENEND</sequence>
<gene>
    <name evidence="1" type="ORF">APAL1065_LOCUS438</name>
</gene>
<organism evidence="1">
    <name type="scientific">Entomoneis paludosa</name>
    <dbReference type="NCBI Taxonomy" id="265537"/>
    <lineage>
        <taxon>Eukaryota</taxon>
        <taxon>Sar</taxon>
        <taxon>Stramenopiles</taxon>
        <taxon>Ochrophyta</taxon>
        <taxon>Bacillariophyta</taxon>
        <taxon>Bacillariophyceae</taxon>
        <taxon>Bacillariophycidae</taxon>
        <taxon>Entomoneidaceae</taxon>
        <taxon>Entomoneis</taxon>
    </lineage>
</organism>
<proteinExistence type="predicted"/>
<dbReference type="EMBL" id="HBHT01000703">
    <property type="protein sequence ID" value="CAD9940191.1"/>
    <property type="molecule type" value="Transcribed_RNA"/>
</dbReference>
<protein>
    <submittedName>
        <fullName evidence="1">Uncharacterized protein</fullName>
    </submittedName>
</protein>
<accession>A0A7S2Y5G0</accession>
<name>A0A7S2Y5G0_9STRA</name>